<feature type="transmembrane region" description="Helical" evidence="7">
    <location>
        <begin position="158"/>
        <end position="179"/>
    </location>
</feature>
<keyword evidence="2 7" id="KW-0813">Transport</keyword>
<dbReference type="CDD" id="cd06261">
    <property type="entry name" value="TM_PBP2"/>
    <property type="match status" value="1"/>
</dbReference>
<evidence type="ECO:0000256" key="3">
    <source>
        <dbReference type="ARBA" id="ARBA00022475"/>
    </source>
</evidence>
<dbReference type="Pfam" id="PF00528">
    <property type="entry name" value="BPD_transp_1"/>
    <property type="match status" value="1"/>
</dbReference>
<dbReference type="EMBL" id="JACHVT010000003">
    <property type="protein sequence ID" value="MBB2986611.1"/>
    <property type="molecule type" value="Genomic_DNA"/>
</dbReference>
<evidence type="ECO:0000313" key="9">
    <source>
        <dbReference type="EMBL" id="MBB2986611.1"/>
    </source>
</evidence>
<feature type="transmembrane region" description="Helical" evidence="7">
    <location>
        <begin position="33"/>
        <end position="53"/>
    </location>
</feature>
<evidence type="ECO:0000256" key="7">
    <source>
        <dbReference type="RuleBase" id="RU363032"/>
    </source>
</evidence>
<protein>
    <submittedName>
        <fullName evidence="9">Peptide/nickel transport system permease protein</fullName>
    </submittedName>
</protein>
<keyword evidence="5 7" id="KW-1133">Transmembrane helix</keyword>
<evidence type="ECO:0000259" key="8">
    <source>
        <dbReference type="PROSITE" id="PS50928"/>
    </source>
</evidence>
<dbReference type="Proteomes" id="UP000590811">
    <property type="component" value="Unassembled WGS sequence"/>
</dbReference>
<evidence type="ECO:0000256" key="5">
    <source>
        <dbReference type="ARBA" id="ARBA00022989"/>
    </source>
</evidence>
<dbReference type="GO" id="GO:0055085">
    <property type="term" value="P:transmembrane transport"/>
    <property type="evidence" value="ECO:0007669"/>
    <property type="project" value="InterPro"/>
</dbReference>
<dbReference type="InterPro" id="IPR035906">
    <property type="entry name" value="MetI-like_sf"/>
</dbReference>
<dbReference type="InterPro" id="IPR045621">
    <property type="entry name" value="BPD_transp_1_N"/>
</dbReference>
<name>A0A839Q1U8_9MICO</name>
<evidence type="ECO:0000256" key="4">
    <source>
        <dbReference type="ARBA" id="ARBA00022692"/>
    </source>
</evidence>
<dbReference type="GO" id="GO:0005886">
    <property type="term" value="C:plasma membrane"/>
    <property type="evidence" value="ECO:0007669"/>
    <property type="project" value="UniProtKB-SubCell"/>
</dbReference>
<dbReference type="InterPro" id="IPR000515">
    <property type="entry name" value="MetI-like"/>
</dbReference>
<evidence type="ECO:0000256" key="2">
    <source>
        <dbReference type="ARBA" id="ARBA00022448"/>
    </source>
</evidence>
<dbReference type="PROSITE" id="PS50928">
    <property type="entry name" value="ABC_TM1"/>
    <property type="match status" value="1"/>
</dbReference>
<gene>
    <name evidence="9" type="ORF">FHW14_001765</name>
</gene>
<dbReference type="Pfam" id="PF19300">
    <property type="entry name" value="BPD_transp_1_N"/>
    <property type="match status" value="1"/>
</dbReference>
<keyword evidence="3" id="KW-1003">Cell membrane</keyword>
<proteinExistence type="inferred from homology"/>
<evidence type="ECO:0000256" key="6">
    <source>
        <dbReference type="ARBA" id="ARBA00023136"/>
    </source>
</evidence>
<dbReference type="PANTHER" id="PTHR43163">
    <property type="entry name" value="DIPEPTIDE TRANSPORT SYSTEM PERMEASE PROTEIN DPPB-RELATED"/>
    <property type="match status" value="1"/>
</dbReference>
<dbReference type="AlphaFoldDB" id="A0A839Q1U8"/>
<evidence type="ECO:0000313" key="10">
    <source>
        <dbReference type="Proteomes" id="UP000590811"/>
    </source>
</evidence>
<evidence type="ECO:0000256" key="1">
    <source>
        <dbReference type="ARBA" id="ARBA00004651"/>
    </source>
</evidence>
<feature type="transmembrane region" description="Helical" evidence="7">
    <location>
        <begin position="302"/>
        <end position="325"/>
    </location>
</feature>
<reference evidence="9 10" key="1">
    <citation type="submission" date="2020-08" db="EMBL/GenBank/DDBJ databases">
        <title>Genomic Encyclopedia of Type Strains, Phase IV (KMG-V): Genome sequencing to study the core and pangenomes of soil and plant-associated prokaryotes.</title>
        <authorList>
            <person name="Whitman W."/>
        </authorList>
    </citation>
    <scope>NUCLEOTIDE SEQUENCE [LARGE SCALE GENOMIC DNA]</scope>
    <source>
        <strain evidence="9 10">B3ACCR2</strain>
    </source>
</reference>
<dbReference type="SUPFAM" id="SSF161098">
    <property type="entry name" value="MetI-like"/>
    <property type="match status" value="1"/>
</dbReference>
<dbReference type="RefSeq" id="WP_184509732.1">
    <property type="nucleotide sequence ID" value="NZ_JACHVT010000003.1"/>
</dbReference>
<feature type="transmembrane region" description="Helical" evidence="7">
    <location>
        <begin position="199"/>
        <end position="218"/>
    </location>
</feature>
<feature type="domain" description="ABC transmembrane type-1" evidence="8">
    <location>
        <begin position="119"/>
        <end position="321"/>
    </location>
</feature>
<feature type="transmembrane region" description="Helical" evidence="7">
    <location>
        <begin position="123"/>
        <end position="146"/>
    </location>
</feature>
<sequence length="335" mass="34606">MAGPADGPGASTAAGSAAGSGGIRMMRWLARRLLLAVPVVWGVITISFVLMRLSPGDPARTALGDKASQAAVDALRRQWGLDQSLGAQYLGYLGGVVRGDLGRSLYFRSPISGLLEQRLPVTLALMVLGAVIAAAIAVPLASAGAARSGGVADHVTRLLNAVLQGAPAFLVGGLLLLFLGVKVPIFPAGGYPQSWGGRALALVLPALTIALGIVPLLVRGLRAAMAESLTSEYVAFARSKGLGERVVRTRYVLRNAGISGVSILGIQVGALASGALVVEQVFAIPGMGSMLMTGILNRDYLVVQGCTFVFGLLVVVVYLLTDLAYARLDPRARLA</sequence>
<comment type="subcellular location">
    <subcellularLocation>
        <location evidence="1 7">Cell membrane</location>
        <topology evidence="1 7">Multi-pass membrane protein</topology>
    </subcellularLocation>
</comment>
<organism evidence="9 10">
    <name type="scientific">Terracoccus luteus</name>
    <dbReference type="NCBI Taxonomy" id="53356"/>
    <lineage>
        <taxon>Bacteria</taxon>
        <taxon>Bacillati</taxon>
        <taxon>Actinomycetota</taxon>
        <taxon>Actinomycetes</taxon>
        <taxon>Micrococcales</taxon>
        <taxon>Intrasporangiaceae</taxon>
        <taxon>Terracoccus</taxon>
    </lineage>
</organism>
<comment type="caution">
    <text evidence="9">The sequence shown here is derived from an EMBL/GenBank/DDBJ whole genome shotgun (WGS) entry which is preliminary data.</text>
</comment>
<comment type="similarity">
    <text evidence="7">Belongs to the binding-protein-dependent transport system permease family.</text>
</comment>
<keyword evidence="6 7" id="KW-0472">Membrane</keyword>
<feature type="transmembrane region" description="Helical" evidence="7">
    <location>
        <begin position="258"/>
        <end position="282"/>
    </location>
</feature>
<dbReference type="PANTHER" id="PTHR43163:SF7">
    <property type="entry name" value="DIPEPTIDE-TRANSPORT INTEGRAL MEMBRANE PROTEIN ABC TRANSPORTER DPPB-RELATED"/>
    <property type="match status" value="1"/>
</dbReference>
<accession>A0A839Q1U8</accession>
<keyword evidence="4 7" id="KW-0812">Transmembrane</keyword>
<dbReference type="Gene3D" id="1.10.3720.10">
    <property type="entry name" value="MetI-like"/>
    <property type="match status" value="1"/>
</dbReference>